<dbReference type="Pfam" id="PF01522">
    <property type="entry name" value="Polysacc_deac_1"/>
    <property type="match status" value="1"/>
</dbReference>
<comment type="caution">
    <text evidence="2">The sequence shown here is derived from an EMBL/GenBank/DDBJ whole genome shotgun (WGS) entry which is preliminary data.</text>
</comment>
<dbReference type="RefSeq" id="WP_264137633.1">
    <property type="nucleotide sequence ID" value="NZ_JAOYOD010000001.1"/>
</dbReference>
<sequence length="200" mass="22870">MYLFPGIIWKGPNQKKNLYLTFDDGPGTGTLPILDILKSKGVKASFFLLGSQMEMHPELVERILDDGHQIANHSYLHSRGKEMESVQYLEGANQTRALLNGYQGQVKSHFFRPPYGQMTFRQYRSLVKEGFKIAMYSLMPGDFDASISDEECLQRLKALTKAGDIIVLHDNQKSMNRLVKILPQYIDYCLSRGFQFDLLP</sequence>
<accession>A0ABT3CTB5</accession>
<gene>
    <name evidence="2" type="ORF">N7U62_09005</name>
</gene>
<name>A0ABT3CTB5_9BACT</name>
<dbReference type="SUPFAM" id="SSF88713">
    <property type="entry name" value="Glycoside hydrolase/deacetylase"/>
    <property type="match status" value="1"/>
</dbReference>
<feature type="domain" description="NodB homology" evidence="1">
    <location>
        <begin position="16"/>
        <end position="197"/>
    </location>
</feature>
<proteinExistence type="predicted"/>
<dbReference type="PROSITE" id="PS51677">
    <property type="entry name" value="NODB"/>
    <property type="match status" value="1"/>
</dbReference>
<keyword evidence="3" id="KW-1185">Reference proteome</keyword>
<reference evidence="2 3" key="1">
    <citation type="submission" date="2022-10" db="EMBL/GenBank/DDBJ databases">
        <title>Comparative genomics and taxonomic characterization of three novel marine species of genus Reichenbachiella exhibiting antioxidant and polysaccharide degradation activities.</title>
        <authorList>
            <person name="Muhammad N."/>
            <person name="Lee Y.-J."/>
            <person name="Ko J."/>
            <person name="Kim S.-G."/>
        </authorList>
    </citation>
    <scope>NUCLEOTIDE SEQUENCE [LARGE SCALE GENOMIC DNA]</scope>
    <source>
        <strain evidence="2 3">ABR2-5</strain>
    </source>
</reference>
<dbReference type="InterPro" id="IPR002509">
    <property type="entry name" value="NODB_dom"/>
</dbReference>
<evidence type="ECO:0000313" key="3">
    <source>
        <dbReference type="Proteomes" id="UP001300692"/>
    </source>
</evidence>
<organism evidence="2 3">
    <name type="scientific">Reichenbachiella ulvae</name>
    <dbReference type="NCBI Taxonomy" id="2980104"/>
    <lineage>
        <taxon>Bacteria</taxon>
        <taxon>Pseudomonadati</taxon>
        <taxon>Bacteroidota</taxon>
        <taxon>Cytophagia</taxon>
        <taxon>Cytophagales</taxon>
        <taxon>Reichenbachiellaceae</taxon>
        <taxon>Reichenbachiella</taxon>
    </lineage>
</organism>
<dbReference type="Gene3D" id="3.20.20.370">
    <property type="entry name" value="Glycoside hydrolase/deacetylase"/>
    <property type="match status" value="1"/>
</dbReference>
<evidence type="ECO:0000313" key="2">
    <source>
        <dbReference type="EMBL" id="MCV9386798.1"/>
    </source>
</evidence>
<dbReference type="EMBL" id="JAOYOD010000001">
    <property type="protein sequence ID" value="MCV9386798.1"/>
    <property type="molecule type" value="Genomic_DNA"/>
</dbReference>
<evidence type="ECO:0000259" key="1">
    <source>
        <dbReference type="PROSITE" id="PS51677"/>
    </source>
</evidence>
<protein>
    <submittedName>
        <fullName evidence="2">Polysaccharide deacetylase family protein</fullName>
    </submittedName>
</protein>
<dbReference type="InterPro" id="IPR011330">
    <property type="entry name" value="Glyco_hydro/deAcase_b/a-brl"/>
</dbReference>
<dbReference type="Proteomes" id="UP001300692">
    <property type="component" value="Unassembled WGS sequence"/>
</dbReference>
<dbReference type="PANTHER" id="PTHR10587">
    <property type="entry name" value="GLYCOSYL TRANSFERASE-RELATED"/>
    <property type="match status" value="1"/>
</dbReference>
<dbReference type="InterPro" id="IPR050248">
    <property type="entry name" value="Polysacc_deacetylase_ArnD"/>
</dbReference>